<name>A0AAD7K211_9AGAR</name>
<dbReference type="AlphaFoldDB" id="A0AAD7K211"/>
<proteinExistence type="predicted"/>
<organism evidence="1 2">
    <name type="scientific">Mycena maculata</name>
    <dbReference type="NCBI Taxonomy" id="230809"/>
    <lineage>
        <taxon>Eukaryota</taxon>
        <taxon>Fungi</taxon>
        <taxon>Dikarya</taxon>
        <taxon>Basidiomycota</taxon>
        <taxon>Agaricomycotina</taxon>
        <taxon>Agaricomycetes</taxon>
        <taxon>Agaricomycetidae</taxon>
        <taxon>Agaricales</taxon>
        <taxon>Marasmiineae</taxon>
        <taxon>Mycenaceae</taxon>
        <taxon>Mycena</taxon>
    </lineage>
</organism>
<gene>
    <name evidence="1" type="ORF">DFH07DRAFT_766816</name>
</gene>
<accession>A0AAD7K211</accession>
<protein>
    <submittedName>
        <fullName evidence="1">Uncharacterized protein</fullName>
    </submittedName>
</protein>
<evidence type="ECO:0000313" key="1">
    <source>
        <dbReference type="EMBL" id="KAJ7776624.1"/>
    </source>
</evidence>
<reference evidence="1" key="1">
    <citation type="submission" date="2023-03" db="EMBL/GenBank/DDBJ databases">
        <title>Massive genome expansion in bonnet fungi (Mycena s.s.) driven by repeated elements and novel gene families across ecological guilds.</title>
        <authorList>
            <consortium name="Lawrence Berkeley National Laboratory"/>
            <person name="Harder C.B."/>
            <person name="Miyauchi S."/>
            <person name="Viragh M."/>
            <person name="Kuo A."/>
            <person name="Thoen E."/>
            <person name="Andreopoulos B."/>
            <person name="Lu D."/>
            <person name="Skrede I."/>
            <person name="Drula E."/>
            <person name="Henrissat B."/>
            <person name="Morin E."/>
            <person name="Kohler A."/>
            <person name="Barry K."/>
            <person name="LaButti K."/>
            <person name="Morin E."/>
            <person name="Salamov A."/>
            <person name="Lipzen A."/>
            <person name="Mereny Z."/>
            <person name="Hegedus B."/>
            <person name="Baldrian P."/>
            <person name="Stursova M."/>
            <person name="Weitz H."/>
            <person name="Taylor A."/>
            <person name="Grigoriev I.V."/>
            <person name="Nagy L.G."/>
            <person name="Martin F."/>
            <person name="Kauserud H."/>
        </authorList>
    </citation>
    <scope>NUCLEOTIDE SEQUENCE</scope>
    <source>
        <strain evidence="1">CBHHK188m</strain>
    </source>
</reference>
<dbReference type="EMBL" id="JARJLG010000012">
    <property type="protein sequence ID" value="KAJ7776624.1"/>
    <property type="molecule type" value="Genomic_DNA"/>
</dbReference>
<dbReference type="Proteomes" id="UP001215280">
    <property type="component" value="Unassembled WGS sequence"/>
</dbReference>
<comment type="caution">
    <text evidence="1">The sequence shown here is derived from an EMBL/GenBank/DDBJ whole genome shotgun (WGS) entry which is preliminary data.</text>
</comment>
<keyword evidence="2" id="KW-1185">Reference proteome</keyword>
<evidence type="ECO:0000313" key="2">
    <source>
        <dbReference type="Proteomes" id="UP001215280"/>
    </source>
</evidence>
<sequence length="157" mass="17308">MASFLWWYPARSASSYVPFQPPPSIAWLRPVLSVTSITVPPHPPLILAGDPNDSNFALNPQLAHHRSDLHPYLAWNVADSPLRACQRNGADTKPIAPEFHLAQYATLPPIKSLEIAFSGTAASRLEQWDVIHIERRDGSPLLVGDVLTRSISMSRGP</sequence>